<dbReference type="PANTHER" id="PTHR34107">
    <property type="entry name" value="SLL0198 PROTEIN-RELATED"/>
    <property type="match status" value="1"/>
</dbReference>
<keyword evidence="3" id="KW-1185">Reference proteome</keyword>
<protein>
    <recommendedName>
        <fullName evidence="1">Putative restriction endonuclease domain-containing protein</fullName>
    </recommendedName>
</protein>
<dbReference type="Proteomes" id="UP000317835">
    <property type="component" value="Chromosome"/>
</dbReference>
<evidence type="ECO:0000313" key="2">
    <source>
        <dbReference type="EMBL" id="QDV32282.1"/>
    </source>
</evidence>
<dbReference type="EMBL" id="CP036426">
    <property type="protein sequence ID" value="QDV32282.1"/>
    <property type="molecule type" value="Genomic_DNA"/>
</dbReference>
<evidence type="ECO:0000259" key="1">
    <source>
        <dbReference type="Pfam" id="PF05685"/>
    </source>
</evidence>
<dbReference type="SUPFAM" id="SSF52980">
    <property type="entry name" value="Restriction endonuclease-like"/>
    <property type="match status" value="1"/>
</dbReference>
<feature type="domain" description="Putative restriction endonuclease" evidence="1">
    <location>
        <begin position="21"/>
        <end position="192"/>
    </location>
</feature>
<dbReference type="InterPro" id="IPR008538">
    <property type="entry name" value="Uma2"/>
</dbReference>
<dbReference type="Pfam" id="PF05685">
    <property type="entry name" value="Uma2"/>
    <property type="match status" value="1"/>
</dbReference>
<organism evidence="2 3">
    <name type="scientific">Tautonia plasticadhaerens</name>
    <dbReference type="NCBI Taxonomy" id="2527974"/>
    <lineage>
        <taxon>Bacteria</taxon>
        <taxon>Pseudomonadati</taxon>
        <taxon>Planctomycetota</taxon>
        <taxon>Planctomycetia</taxon>
        <taxon>Isosphaerales</taxon>
        <taxon>Isosphaeraceae</taxon>
        <taxon>Tautonia</taxon>
    </lineage>
</organism>
<dbReference type="InterPro" id="IPR012296">
    <property type="entry name" value="Nuclease_put_TT1808"/>
</dbReference>
<dbReference type="PANTHER" id="PTHR34107:SF2">
    <property type="entry name" value="SLL0888 PROTEIN"/>
    <property type="match status" value="1"/>
</dbReference>
<dbReference type="AlphaFoldDB" id="A0A518GUM7"/>
<dbReference type="KEGG" id="tpla:ElP_01100"/>
<evidence type="ECO:0000313" key="3">
    <source>
        <dbReference type="Proteomes" id="UP000317835"/>
    </source>
</evidence>
<dbReference type="RefSeq" id="WP_145266270.1">
    <property type="nucleotide sequence ID" value="NZ_CP036426.1"/>
</dbReference>
<dbReference type="CDD" id="cd06260">
    <property type="entry name" value="DUF820-like"/>
    <property type="match status" value="1"/>
</dbReference>
<dbReference type="OrthoDB" id="280487at2"/>
<accession>A0A518GUM7</accession>
<proteinExistence type="predicted"/>
<name>A0A518GUM7_9BACT</name>
<dbReference type="Gene3D" id="3.90.1570.10">
    <property type="entry name" value="tt1808, chain A"/>
    <property type="match status" value="1"/>
</dbReference>
<sequence length="210" mass="23372">MASTTETIRLSPADHGRRMTLEEFRDAEETPGYRFELARGVVEVVEVPNDDHGYVVCNIYDALAAYRRAYPGRILRYGGASEFRLWLPTMVSGRNPDAAVVVSGTAKGARGRRPPSLAFEVVSPGAEARERDYRTKREEYLAYGLREYWIVDPVERRVVVLIREGDSWIERPFAEGQAAEGLVLPGFRVDVAELLTLPEGDEAGEEAPGA</sequence>
<gene>
    <name evidence="2" type="ORF">ElP_01100</name>
</gene>
<reference evidence="2 3" key="1">
    <citation type="submission" date="2019-02" db="EMBL/GenBank/DDBJ databases">
        <title>Deep-cultivation of Planctomycetes and their phenomic and genomic characterization uncovers novel biology.</title>
        <authorList>
            <person name="Wiegand S."/>
            <person name="Jogler M."/>
            <person name="Boedeker C."/>
            <person name="Pinto D."/>
            <person name="Vollmers J."/>
            <person name="Rivas-Marin E."/>
            <person name="Kohn T."/>
            <person name="Peeters S.H."/>
            <person name="Heuer A."/>
            <person name="Rast P."/>
            <person name="Oberbeckmann S."/>
            <person name="Bunk B."/>
            <person name="Jeske O."/>
            <person name="Meyerdierks A."/>
            <person name="Storesund J.E."/>
            <person name="Kallscheuer N."/>
            <person name="Luecker S."/>
            <person name="Lage O.M."/>
            <person name="Pohl T."/>
            <person name="Merkel B.J."/>
            <person name="Hornburger P."/>
            <person name="Mueller R.-W."/>
            <person name="Bruemmer F."/>
            <person name="Labrenz M."/>
            <person name="Spormann A.M."/>
            <person name="Op den Camp H."/>
            <person name="Overmann J."/>
            <person name="Amann R."/>
            <person name="Jetten M.S.M."/>
            <person name="Mascher T."/>
            <person name="Medema M.H."/>
            <person name="Devos D.P."/>
            <person name="Kaster A.-K."/>
            <person name="Ovreas L."/>
            <person name="Rohde M."/>
            <person name="Galperin M.Y."/>
            <person name="Jogler C."/>
        </authorList>
    </citation>
    <scope>NUCLEOTIDE SEQUENCE [LARGE SCALE GENOMIC DNA]</scope>
    <source>
        <strain evidence="2 3">ElP</strain>
    </source>
</reference>
<dbReference type="InterPro" id="IPR011335">
    <property type="entry name" value="Restrct_endonuc-II-like"/>
</dbReference>